<keyword evidence="3 4" id="KW-0408">Iron</keyword>
<keyword evidence="5" id="KW-0503">Monooxygenase</keyword>
<evidence type="ECO:0000256" key="2">
    <source>
        <dbReference type="ARBA" id="ARBA00022723"/>
    </source>
</evidence>
<evidence type="ECO:0000256" key="3">
    <source>
        <dbReference type="ARBA" id="ARBA00023004"/>
    </source>
</evidence>
<dbReference type="CDD" id="cd11062">
    <property type="entry name" value="CYP58-like"/>
    <property type="match status" value="1"/>
</dbReference>
<evidence type="ECO:0000256" key="5">
    <source>
        <dbReference type="RuleBase" id="RU000461"/>
    </source>
</evidence>
<reference evidence="7 8" key="1">
    <citation type="journal article" date="2016" name="Nat. Commun.">
        <title>Ectomycorrhizal ecology is imprinted in the genome of the dominant symbiotic fungus Cenococcum geophilum.</title>
        <authorList>
            <consortium name="DOE Joint Genome Institute"/>
            <person name="Peter M."/>
            <person name="Kohler A."/>
            <person name="Ohm R.A."/>
            <person name="Kuo A."/>
            <person name="Krutzmann J."/>
            <person name="Morin E."/>
            <person name="Arend M."/>
            <person name="Barry K.W."/>
            <person name="Binder M."/>
            <person name="Choi C."/>
            <person name="Clum A."/>
            <person name="Copeland A."/>
            <person name="Grisel N."/>
            <person name="Haridas S."/>
            <person name="Kipfer T."/>
            <person name="LaButti K."/>
            <person name="Lindquist E."/>
            <person name="Lipzen A."/>
            <person name="Maire R."/>
            <person name="Meier B."/>
            <person name="Mihaltcheva S."/>
            <person name="Molinier V."/>
            <person name="Murat C."/>
            <person name="Poggeler S."/>
            <person name="Quandt C.A."/>
            <person name="Sperisen C."/>
            <person name="Tritt A."/>
            <person name="Tisserant E."/>
            <person name="Crous P.W."/>
            <person name="Henrissat B."/>
            <person name="Nehls U."/>
            <person name="Egli S."/>
            <person name="Spatafora J.W."/>
            <person name="Grigoriev I.V."/>
            <person name="Martin F.M."/>
        </authorList>
    </citation>
    <scope>NUCLEOTIDE SEQUENCE [LARGE SCALE GENOMIC DNA]</scope>
    <source>
        <strain evidence="7 8">CBS 207.34</strain>
    </source>
</reference>
<evidence type="ECO:0000256" key="6">
    <source>
        <dbReference type="SAM" id="Phobius"/>
    </source>
</evidence>
<dbReference type="PRINTS" id="PR00463">
    <property type="entry name" value="EP450I"/>
</dbReference>
<keyword evidence="8" id="KW-1185">Reference proteome</keyword>
<evidence type="ECO:0000256" key="1">
    <source>
        <dbReference type="ARBA" id="ARBA00001971"/>
    </source>
</evidence>
<keyword evidence="6" id="KW-1133">Transmembrane helix</keyword>
<dbReference type="Gene3D" id="1.10.630.10">
    <property type="entry name" value="Cytochrome P450"/>
    <property type="match status" value="1"/>
</dbReference>
<name>A0A8E2FE50_9PEZI</name>
<dbReference type="GO" id="GO:0020037">
    <property type="term" value="F:heme binding"/>
    <property type="evidence" value="ECO:0007669"/>
    <property type="project" value="InterPro"/>
</dbReference>
<keyword evidence="4 5" id="KW-0349">Heme</keyword>
<dbReference type="InterPro" id="IPR036396">
    <property type="entry name" value="Cyt_P450_sf"/>
</dbReference>
<dbReference type="PANTHER" id="PTHR24305">
    <property type="entry name" value="CYTOCHROME P450"/>
    <property type="match status" value="1"/>
</dbReference>
<sequence length="500" mass="55757">MAFSSFLSVLNDNIVSLPLLVLILTFHISLAYLIYNLFFHPLSHIPGPLLARLSPLYLFYITYVGQEARIVHRLHNKYGPVVRIAPNEVSVSDGRALKVVYTDGGGMRKANCYRNFDIDGFPSIFSELEKDNRAVRAKSVAGLFSTSAIRKNGEMVIREVVERWVIGIKEKRDASLRKGMGRKCGDTVDLLRSARALALDAVTGYLFGTVYGALQEDMGEKDKLSAALFVDSFVAVGRFFYLPMWAFTLLESLSAKSAEDKLVLSESMETVDDFVTRIVEQVDVNDSEENTYQARMLRASISKEETKAQCKDLMFAGTDSTGMNLATICWHLSKSPEKYARLRAELLLNPLSDPQTLPYLSGVIKEGLRLSMANPTRMPRVVPSSGIILPSGQYLPPSIIIGLQPYSLHFNPAIFPSPQEFIPERWLDPTPEMLRDHIPFGLGSRACIARNLATVELFLAVDGIVRADILKGAKAVGEKIEILEWFNSRVVGERVEIAWL</sequence>
<organism evidence="7 8">
    <name type="scientific">Glonium stellatum</name>
    <dbReference type="NCBI Taxonomy" id="574774"/>
    <lineage>
        <taxon>Eukaryota</taxon>
        <taxon>Fungi</taxon>
        <taxon>Dikarya</taxon>
        <taxon>Ascomycota</taxon>
        <taxon>Pezizomycotina</taxon>
        <taxon>Dothideomycetes</taxon>
        <taxon>Pleosporomycetidae</taxon>
        <taxon>Gloniales</taxon>
        <taxon>Gloniaceae</taxon>
        <taxon>Glonium</taxon>
    </lineage>
</organism>
<dbReference type="SUPFAM" id="SSF48264">
    <property type="entry name" value="Cytochrome P450"/>
    <property type="match status" value="1"/>
</dbReference>
<protein>
    <submittedName>
        <fullName evidence="7">Cytochrome P450</fullName>
    </submittedName>
</protein>
<comment type="cofactor">
    <cofactor evidence="1 4">
        <name>heme</name>
        <dbReference type="ChEBI" id="CHEBI:30413"/>
    </cofactor>
</comment>
<feature type="binding site" description="axial binding residue" evidence="4">
    <location>
        <position position="447"/>
    </location>
    <ligand>
        <name>heme</name>
        <dbReference type="ChEBI" id="CHEBI:30413"/>
    </ligand>
    <ligandPart>
        <name>Fe</name>
        <dbReference type="ChEBI" id="CHEBI:18248"/>
    </ligandPart>
</feature>
<dbReference type="Proteomes" id="UP000250140">
    <property type="component" value="Unassembled WGS sequence"/>
</dbReference>
<dbReference type="GO" id="GO:0005506">
    <property type="term" value="F:iron ion binding"/>
    <property type="evidence" value="ECO:0007669"/>
    <property type="project" value="InterPro"/>
</dbReference>
<dbReference type="InterPro" id="IPR050121">
    <property type="entry name" value="Cytochrome_P450_monoxygenase"/>
</dbReference>
<evidence type="ECO:0000256" key="4">
    <source>
        <dbReference type="PIRSR" id="PIRSR602401-1"/>
    </source>
</evidence>
<dbReference type="GO" id="GO:0004497">
    <property type="term" value="F:monooxygenase activity"/>
    <property type="evidence" value="ECO:0007669"/>
    <property type="project" value="UniProtKB-KW"/>
</dbReference>
<dbReference type="InterPro" id="IPR002401">
    <property type="entry name" value="Cyt_P450_E_grp-I"/>
</dbReference>
<keyword evidence="6" id="KW-0812">Transmembrane</keyword>
<evidence type="ECO:0000313" key="8">
    <source>
        <dbReference type="Proteomes" id="UP000250140"/>
    </source>
</evidence>
<keyword evidence="2 4" id="KW-0479">Metal-binding</keyword>
<keyword evidence="6" id="KW-0472">Membrane</keyword>
<keyword evidence="5" id="KW-0560">Oxidoreductase</keyword>
<evidence type="ECO:0000313" key="7">
    <source>
        <dbReference type="EMBL" id="OCL15308.1"/>
    </source>
</evidence>
<dbReference type="PANTHER" id="PTHR24305:SF156">
    <property type="entry name" value="P450, PUTATIVE (EUROFUNG)-RELATED"/>
    <property type="match status" value="1"/>
</dbReference>
<dbReference type="InterPro" id="IPR001128">
    <property type="entry name" value="Cyt_P450"/>
</dbReference>
<dbReference type="EMBL" id="KV748460">
    <property type="protein sequence ID" value="OCL15308.1"/>
    <property type="molecule type" value="Genomic_DNA"/>
</dbReference>
<comment type="similarity">
    <text evidence="5">Belongs to the cytochrome P450 family.</text>
</comment>
<feature type="transmembrane region" description="Helical" evidence="6">
    <location>
        <begin position="14"/>
        <end position="35"/>
    </location>
</feature>
<dbReference type="OrthoDB" id="1470350at2759"/>
<dbReference type="GO" id="GO:0016705">
    <property type="term" value="F:oxidoreductase activity, acting on paired donors, with incorporation or reduction of molecular oxygen"/>
    <property type="evidence" value="ECO:0007669"/>
    <property type="project" value="InterPro"/>
</dbReference>
<dbReference type="PROSITE" id="PS00086">
    <property type="entry name" value="CYTOCHROME_P450"/>
    <property type="match status" value="1"/>
</dbReference>
<accession>A0A8E2FE50</accession>
<gene>
    <name evidence="7" type="ORF">AOQ84DRAFT_279242</name>
</gene>
<dbReference type="PRINTS" id="PR00385">
    <property type="entry name" value="P450"/>
</dbReference>
<dbReference type="Pfam" id="PF00067">
    <property type="entry name" value="p450"/>
    <property type="match status" value="1"/>
</dbReference>
<dbReference type="InterPro" id="IPR017972">
    <property type="entry name" value="Cyt_P450_CS"/>
</dbReference>
<proteinExistence type="inferred from homology"/>
<dbReference type="AlphaFoldDB" id="A0A8E2FE50"/>